<evidence type="ECO:0000313" key="2">
    <source>
        <dbReference type="Proteomes" id="UP000267858"/>
    </source>
</evidence>
<dbReference type="EMBL" id="LR134141">
    <property type="protein sequence ID" value="VEA02982.1"/>
    <property type="molecule type" value="Genomic_DNA"/>
</dbReference>
<gene>
    <name evidence="1" type="ORF">NCTC5773_02451</name>
</gene>
<protein>
    <submittedName>
        <fullName evidence="1">L-lactate oxidase</fullName>
    </submittedName>
</protein>
<dbReference type="AlphaFoldDB" id="A0A6D2G7N0"/>
<dbReference type="Proteomes" id="UP000267858">
    <property type="component" value="Chromosome"/>
</dbReference>
<proteinExistence type="predicted"/>
<name>A0A6D2G7N0_SALER</name>
<sequence>MFARKNDDGSKTGKGAGISEIYAQAKQAFTPEDIAYVHRASGLPVIVKGIQSPEGC</sequence>
<accession>A0A6D2G7N0</accession>
<evidence type="ECO:0000313" key="1">
    <source>
        <dbReference type="EMBL" id="VEA02982.1"/>
    </source>
</evidence>
<reference evidence="1 2" key="1">
    <citation type="submission" date="2018-12" db="EMBL/GenBank/DDBJ databases">
        <authorList>
            <consortium name="Pathogen Informatics"/>
        </authorList>
    </citation>
    <scope>NUCLEOTIDE SEQUENCE [LARGE SCALE GENOMIC DNA]</scope>
    <source>
        <strain evidence="1 2">NCTC5773</strain>
    </source>
</reference>
<organism evidence="1 2">
    <name type="scientific">Salmonella enterica subsp. salamae</name>
    <dbReference type="NCBI Taxonomy" id="59202"/>
    <lineage>
        <taxon>Bacteria</taxon>
        <taxon>Pseudomonadati</taxon>
        <taxon>Pseudomonadota</taxon>
        <taxon>Gammaproteobacteria</taxon>
        <taxon>Enterobacterales</taxon>
        <taxon>Enterobacteriaceae</taxon>
        <taxon>Salmonella</taxon>
    </lineage>
</organism>